<proteinExistence type="inferred from homology"/>
<evidence type="ECO:0000313" key="2">
    <source>
        <dbReference type="EMBL" id="WVX80265.1"/>
    </source>
</evidence>
<dbReference type="NCBIfam" id="TIGR00278">
    <property type="entry name" value="membrane protein insertion efficiency factor YidD"/>
    <property type="match status" value="1"/>
</dbReference>
<gene>
    <name evidence="2" type="primary">yidD</name>
    <name evidence="2" type="ORF">R4Z09_23730</name>
</gene>
<protein>
    <recommendedName>
        <fullName evidence="1">Putative membrane protein insertion efficiency factor</fullName>
    </recommendedName>
</protein>
<keyword evidence="1" id="KW-0472">Membrane</keyword>
<comment type="function">
    <text evidence="1">Could be involved in insertion of integral membrane proteins into the membrane.</text>
</comment>
<organism evidence="2 3">
    <name type="scientific">Niallia oryzisoli</name>
    <dbReference type="NCBI Taxonomy" id="1737571"/>
    <lineage>
        <taxon>Bacteria</taxon>
        <taxon>Bacillati</taxon>
        <taxon>Bacillota</taxon>
        <taxon>Bacilli</taxon>
        <taxon>Bacillales</taxon>
        <taxon>Bacillaceae</taxon>
        <taxon>Niallia</taxon>
    </lineage>
</organism>
<dbReference type="PANTHER" id="PTHR33383:SF1">
    <property type="entry name" value="MEMBRANE PROTEIN INSERTION EFFICIENCY FACTOR-RELATED"/>
    <property type="match status" value="1"/>
</dbReference>
<dbReference type="Pfam" id="PF01809">
    <property type="entry name" value="YidD"/>
    <property type="match status" value="1"/>
</dbReference>
<sequence>MLKAVFIAIIRFYQLVISPLKPPICRFYPTCSHYGLESVKRFGALKGGFLALKRILKCHPLHPGGIDEVPAEWPGIFGEKKKHKTKL</sequence>
<name>A0ABZ2C989_9BACI</name>
<comment type="subcellular location">
    <subcellularLocation>
        <location evidence="1">Cell membrane</location>
        <topology evidence="1">Peripheral membrane protein</topology>
        <orientation evidence="1">Cytoplasmic side</orientation>
    </subcellularLocation>
</comment>
<dbReference type="SMART" id="SM01234">
    <property type="entry name" value="Haemolytic"/>
    <property type="match status" value="1"/>
</dbReference>
<dbReference type="EMBL" id="CP137640">
    <property type="protein sequence ID" value="WVX80265.1"/>
    <property type="molecule type" value="Genomic_DNA"/>
</dbReference>
<dbReference type="PANTHER" id="PTHR33383">
    <property type="entry name" value="MEMBRANE PROTEIN INSERTION EFFICIENCY FACTOR-RELATED"/>
    <property type="match status" value="1"/>
</dbReference>
<evidence type="ECO:0000313" key="3">
    <source>
        <dbReference type="Proteomes" id="UP001357223"/>
    </source>
</evidence>
<dbReference type="HAMAP" id="MF_00386">
    <property type="entry name" value="UPF0161_YidD"/>
    <property type="match status" value="1"/>
</dbReference>
<keyword evidence="1" id="KW-1003">Cell membrane</keyword>
<comment type="similarity">
    <text evidence="1">Belongs to the UPF0161 family.</text>
</comment>
<evidence type="ECO:0000256" key="1">
    <source>
        <dbReference type="HAMAP-Rule" id="MF_00386"/>
    </source>
</evidence>
<dbReference type="RefSeq" id="WP_338449194.1">
    <property type="nucleotide sequence ID" value="NZ_CP137640.1"/>
</dbReference>
<dbReference type="InterPro" id="IPR002696">
    <property type="entry name" value="Membr_insert_effic_factor_YidD"/>
</dbReference>
<dbReference type="Proteomes" id="UP001357223">
    <property type="component" value="Chromosome"/>
</dbReference>
<accession>A0ABZ2C989</accession>
<keyword evidence="3" id="KW-1185">Reference proteome</keyword>
<reference evidence="2 3" key="1">
    <citation type="submission" date="2023-10" db="EMBL/GenBank/DDBJ databases">
        <title>Niallia locisalis sp.nov. isolated from a salt pond sample.</title>
        <authorList>
            <person name="Li X.-J."/>
            <person name="Dong L."/>
        </authorList>
    </citation>
    <scope>NUCLEOTIDE SEQUENCE [LARGE SCALE GENOMIC DNA]</scope>
    <source>
        <strain evidence="2 3">DSM 29761</strain>
    </source>
</reference>